<dbReference type="InterPro" id="IPR015797">
    <property type="entry name" value="NUDIX_hydrolase-like_dom_sf"/>
</dbReference>
<proteinExistence type="inferred from homology"/>
<feature type="compositionally biased region" description="Polar residues" evidence="9">
    <location>
        <begin position="29"/>
        <end position="43"/>
    </location>
</feature>
<evidence type="ECO:0000256" key="4">
    <source>
        <dbReference type="ARBA" id="ARBA00022490"/>
    </source>
</evidence>
<comment type="caution">
    <text evidence="11">The sequence shown here is derived from an EMBL/GenBank/DDBJ whole genome shotgun (WGS) entry which is preliminary data.</text>
</comment>
<keyword evidence="6" id="KW-0378">Hydrolase</keyword>
<dbReference type="Pfam" id="PF05026">
    <property type="entry name" value="DCP2"/>
    <property type="match status" value="1"/>
</dbReference>
<keyword evidence="8" id="KW-0464">Manganese</keyword>
<dbReference type="PRINTS" id="PR00502">
    <property type="entry name" value="NUDIXFAMILY"/>
</dbReference>
<sequence>MSLNSPHSSSYYPPAPVDAETDTEIDPAESSTAGVVQMTSSRPITPFDEEDEGGEDNLFRDMTFDEILEELNARFLINLPQEEMTPVRAYWQAEQAHWFYEDYLRPLNPQLPSLSQKYFTELILASSPLAAELNDRGGYNHDEVWAEYCSYKKMVPVCGGILINKAGDKCVMVRGYKTNAGWSFPRGKINSGEAEEACAIREVEEETGFNLSGRIVSADKVTTQVNAQSVTMFIVKDIDESTVFEAQTRMEIGAIEWVKLVDLPTWTGRRGPKTTDRRGQKKFYNVTPFVGPLKRWLADHGINPNPSQRKTGRRNISGSPHLERDLQPFHFDTPTPPHSPTIPAPLARQHSALDQLFTRFVSVQKEGLKDPSTIDGGDNKEGMQRLFSHFGSSTGAPNPEEVTEKQEDDALTQLLGSTSIFPSAAERARSPLNERATKLLSVINSPSKPLVPESPPMMRRAPPNQHQASLLQVLSRPTGAVDTTPTVPSMSSSKPVSLPTSPRPPSVEEDGGTEEERRKRQKALLEMTIAGIGVDMPRPIPHHIPSMKSSPHIQSAQIIGSQVTSARRISPNSTGPPPSSYQTQSRPSTQPQPFRPHSLQPQNNQPQPRSSLPSPPGQHPPPYEEHVFHPPPGTGPMSAPGLGPGQGQGIPPMNHRVLPNDRQLNLGGSIGGPPRPPNMAAPPMPHMSFPPSSFQQHQPRPSMLPPHQHPHMMPPAHQMPMHGSYSGPNYPHGPPGPPGPYPPNQFPPVGNMNPNPPPNLHSYPGVRPQSVPGMGSNLSGGPMGYAPAPHFAGPPSNYQPQPPGNYHPNMPNVGYGPPGPQPIGYGSQGPPLSQNQPGSQLTQGSQPSVYGPQGQQVPQIQPSQNPQPAQNNPPPKGPATIFHPAPRQPPGSAGLLNMMHGQR</sequence>
<dbReference type="PANTHER" id="PTHR23114">
    <property type="entry name" value="M7GPPPN-MRNA HYDROLASE"/>
    <property type="match status" value="1"/>
</dbReference>
<dbReference type="FunFam" id="3.90.79.10:FF:000003">
    <property type="entry name" value="M7GpppN-mRNA hydrolase isoform 2"/>
    <property type="match status" value="1"/>
</dbReference>
<keyword evidence="7" id="KW-0694">RNA-binding</keyword>
<evidence type="ECO:0000313" key="11">
    <source>
        <dbReference type="EMBL" id="RXK34654.1"/>
    </source>
</evidence>
<dbReference type="SUPFAM" id="SSF55811">
    <property type="entry name" value="Nudix"/>
    <property type="match status" value="1"/>
</dbReference>
<dbReference type="STRING" id="5217.A0A4Q1BAH1"/>
<dbReference type="GO" id="GO:0000290">
    <property type="term" value="P:deadenylation-dependent decapping of nuclear-transcribed mRNA"/>
    <property type="evidence" value="ECO:0007669"/>
    <property type="project" value="InterPro"/>
</dbReference>
<evidence type="ECO:0000256" key="3">
    <source>
        <dbReference type="ARBA" id="ARBA00005279"/>
    </source>
</evidence>
<feature type="compositionally biased region" description="Polar residues" evidence="9">
    <location>
        <begin position="832"/>
        <end position="842"/>
    </location>
</feature>
<dbReference type="EMBL" id="SDIL01000241">
    <property type="protein sequence ID" value="RXK34654.1"/>
    <property type="molecule type" value="Genomic_DNA"/>
</dbReference>
<dbReference type="GO" id="GO:0000932">
    <property type="term" value="C:P-body"/>
    <property type="evidence" value="ECO:0007669"/>
    <property type="project" value="TreeGrafter"/>
</dbReference>
<evidence type="ECO:0000256" key="5">
    <source>
        <dbReference type="ARBA" id="ARBA00022723"/>
    </source>
</evidence>
<dbReference type="GO" id="GO:0003723">
    <property type="term" value="F:RNA binding"/>
    <property type="evidence" value="ECO:0007669"/>
    <property type="project" value="UniProtKB-KW"/>
</dbReference>
<dbReference type="PROSITE" id="PS00893">
    <property type="entry name" value="NUDIX_BOX"/>
    <property type="match status" value="1"/>
</dbReference>
<evidence type="ECO:0000256" key="1">
    <source>
        <dbReference type="ARBA" id="ARBA00001936"/>
    </source>
</evidence>
<feature type="compositionally biased region" description="Polar residues" evidence="9">
    <location>
        <begin position="547"/>
        <end position="573"/>
    </location>
</feature>
<feature type="compositionally biased region" description="Low complexity" evidence="9">
    <location>
        <begin position="822"/>
        <end position="831"/>
    </location>
</feature>
<dbReference type="GO" id="GO:0030145">
    <property type="term" value="F:manganese ion binding"/>
    <property type="evidence" value="ECO:0007669"/>
    <property type="project" value="InterPro"/>
</dbReference>
<dbReference type="Gene3D" id="3.90.79.10">
    <property type="entry name" value="Nucleoside Triphosphate Pyrophosphohydrolase"/>
    <property type="match status" value="1"/>
</dbReference>
<dbReference type="OrthoDB" id="18996at2759"/>
<dbReference type="GO" id="GO:0140933">
    <property type="term" value="F:5'-(N(7)-methylguanosine 5'-triphospho)-[mRNA] hydrolase activity"/>
    <property type="evidence" value="ECO:0007669"/>
    <property type="project" value="InterPro"/>
</dbReference>
<feature type="region of interest" description="Disordered" evidence="9">
    <location>
        <begin position="532"/>
        <end position="903"/>
    </location>
</feature>
<dbReference type="Proteomes" id="UP000289152">
    <property type="component" value="Unassembled WGS sequence"/>
</dbReference>
<feature type="compositionally biased region" description="Low complexity" evidence="9">
    <location>
        <begin position="1"/>
        <end position="12"/>
    </location>
</feature>
<dbReference type="SMART" id="SM01125">
    <property type="entry name" value="DCP2"/>
    <property type="match status" value="1"/>
</dbReference>
<protein>
    <recommendedName>
        <fullName evidence="10">Nudix hydrolase domain-containing protein</fullName>
    </recommendedName>
</protein>
<evidence type="ECO:0000256" key="2">
    <source>
        <dbReference type="ARBA" id="ARBA00004496"/>
    </source>
</evidence>
<feature type="compositionally biased region" description="Polar residues" evidence="9">
    <location>
        <begin position="304"/>
        <end position="318"/>
    </location>
</feature>
<evidence type="ECO:0000256" key="6">
    <source>
        <dbReference type="ARBA" id="ARBA00022801"/>
    </source>
</evidence>
<feature type="compositionally biased region" description="Pro residues" evidence="9">
    <location>
        <begin position="731"/>
        <end position="746"/>
    </location>
</feature>
<feature type="compositionally biased region" description="Polar residues" evidence="9">
    <location>
        <begin position="481"/>
        <end position="500"/>
    </location>
</feature>
<feature type="compositionally biased region" description="Low complexity" evidence="9">
    <location>
        <begin position="843"/>
        <end position="870"/>
    </location>
</feature>
<dbReference type="CDD" id="cd03672">
    <property type="entry name" value="NUDIX_Dcp2p_Nudt20"/>
    <property type="match status" value="1"/>
</dbReference>
<dbReference type="InterPro" id="IPR036189">
    <property type="entry name" value="DCP2_BoxA_sf"/>
</dbReference>
<keyword evidence="12" id="KW-1185">Reference proteome</keyword>
<evidence type="ECO:0000313" key="12">
    <source>
        <dbReference type="Proteomes" id="UP000289152"/>
    </source>
</evidence>
<evidence type="ECO:0000256" key="8">
    <source>
        <dbReference type="ARBA" id="ARBA00023211"/>
    </source>
</evidence>
<evidence type="ECO:0000256" key="7">
    <source>
        <dbReference type="ARBA" id="ARBA00022884"/>
    </source>
</evidence>
<organism evidence="11 12">
    <name type="scientific">Tremella mesenterica</name>
    <name type="common">Jelly fungus</name>
    <dbReference type="NCBI Taxonomy" id="5217"/>
    <lineage>
        <taxon>Eukaryota</taxon>
        <taxon>Fungi</taxon>
        <taxon>Dikarya</taxon>
        <taxon>Basidiomycota</taxon>
        <taxon>Agaricomycotina</taxon>
        <taxon>Tremellomycetes</taxon>
        <taxon>Tremellales</taxon>
        <taxon>Tremellaceae</taxon>
        <taxon>Tremella</taxon>
    </lineage>
</organism>
<dbReference type="InterPro" id="IPR000086">
    <property type="entry name" value="NUDIX_hydrolase_dom"/>
</dbReference>
<reference evidence="11 12" key="1">
    <citation type="submission" date="2016-06" db="EMBL/GenBank/DDBJ databases">
        <title>Evolution of pathogenesis and genome organization in the Tremellales.</title>
        <authorList>
            <person name="Cuomo C."/>
            <person name="Litvintseva A."/>
            <person name="Heitman J."/>
            <person name="Chen Y."/>
            <person name="Sun S."/>
            <person name="Springer D."/>
            <person name="Dromer F."/>
            <person name="Young S."/>
            <person name="Zeng Q."/>
            <person name="Chapman S."/>
            <person name="Gujja S."/>
            <person name="Saif S."/>
            <person name="Birren B."/>
        </authorList>
    </citation>
    <scope>NUCLEOTIDE SEQUENCE [LARGE SCALE GENOMIC DNA]</scope>
    <source>
        <strain evidence="11 12">ATCC 28783</strain>
    </source>
</reference>
<feature type="compositionally biased region" description="Low complexity" evidence="9">
    <location>
        <begin position="580"/>
        <end position="612"/>
    </location>
</feature>
<dbReference type="PANTHER" id="PTHR23114:SF17">
    <property type="entry name" value="M7GPPPN-MRNA HYDROLASE"/>
    <property type="match status" value="1"/>
</dbReference>
<dbReference type="SUPFAM" id="SSF140586">
    <property type="entry name" value="Dcp2 domain-like"/>
    <property type="match status" value="1"/>
</dbReference>
<gene>
    <name evidence="11" type="ORF">M231_08089</name>
</gene>
<feature type="compositionally biased region" description="Low complexity" evidence="9">
    <location>
        <begin position="714"/>
        <end position="730"/>
    </location>
</feature>
<dbReference type="InterPro" id="IPR044099">
    <property type="entry name" value="Dcp2_NUDIX"/>
</dbReference>
<dbReference type="InterPro" id="IPR007722">
    <property type="entry name" value="DCP2_BoxA"/>
</dbReference>
<dbReference type="Pfam" id="PF00293">
    <property type="entry name" value="NUDIX"/>
    <property type="match status" value="1"/>
</dbReference>
<comment type="similarity">
    <text evidence="3">Belongs to the Nudix hydrolase family. DCP2 subfamily.</text>
</comment>
<evidence type="ECO:0000256" key="9">
    <source>
        <dbReference type="SAM" id="MobiDB-lite"/>
    </source>
</evidence>
<dbReference type="InParanoid" id="A0A4Q1BAH1"/>
<name>A0A4Q1BAH1_TREME</name>
<feature type="domain" description="Nudix hydrolase" evidence="10">
    <location>
        <begin position="153"/>
        <end position="285"/>
    </location>
</feature>
<feature type="region of interest" description="Disordered" evidence="9">
    <location>
        <begin position="300"/>
        <end position="322"/>
    </location>
</feature>
<dbReference type="GO" id="GO:0000184">
    <property type="term" value="P:nuclear-transcribed mRNA catabolic process, nonsense-mediated decay"/>
    <property type="evidence" value="ECO:0007669"/>
    <property type="project" value="InterPro"/>
</dbReference>
<evidence type="ECO:0000259" key="10">
    <source>
        <dbReference type="PROSITE" id="PS51462"/>
    </source>
</evidence>
<feature type="compositionally biased region" description="Pro residues" evidence="9">
    <location>
        <begin position="673"/>
        <end position="685"/>
    </location>
</feature>
<keyword evidence="5" id="KW-0479">Metal-binding</keyword>
<dbReference type="AlphaFoldDB" id="A0A4Q1BAH1"/>
<dbReference type="Gene3D" id="1.10.10.1050">
    <property type="entry name" value="Dcp2, box A domain"/>
    <property type="match status" value="1"/>
</dbReference>
<dbReference type="InterPro" id="IPR020476">
    <property type="entry name" value="Nudix_hydrolase"/>
</dbReference>
<feature type="region of interest" description="Disordered" evidence="9">
    <location>
        <begin position="444"/>
        <end position="520"/>
    </location>
</feature>
<keyword evidence="4" id="KW-0963">Cytoplasm</keyword>
<feature type="region of interest" description="Disordered" evidence="9">
    <location>
        <begin position="1"/>
        <end position="56"/>
    </location>
</feature>
<accession>A0A4Q1BAH1</accession>
<dbReference type="InterPro" id="IPR020084">
    <property type="entry name" value="NUDIX_hydrolase_CS"/>
</dbReference>
<comment type="subcellular location">
    <subcellularLocation>
        <location evidence="2">Cytoplasm</location>
    </subcellularLocation>
</comment>
<dbReference type="PROSITE" id="PS51462">
    <property type="entry name" value="NUDIX"/>
    <property type="match status" value="1"/>
</dbReference>
<comment type="cofactor">
    <cofactor evidence="1">
        <name>Mn(2+)</name>
        <dbReference type="ChEBI" id="CHEBI:29035"/>
    </cofactor>
</comment>